<evidence type="ECO:0000259" key="4">
    <source>
        <dbReference type="Pfam" id="PF22820"/>
    </source>
</evidence>
<dbReference type="InterPro" id="IPR054530">
    <property type="entry name" value="TcaA_4th"/>
</dbReference>
<sequence length="523" mass="60029">MKICQSCQHENEEAALFCENCGDKLKTQPITQAENDDTFELKTPEVAENNTCSCGTVLEEEDQFCTTCGESVSKDPTYHLEDAQVSKVKQPMKQKQKILITLSVALMCLVFGTYFAAKNYYSQENQLKRMVEIVKNKDVNKMEQLTVSVDPNYNVTRKEIKKYFDYYGRNEHKEAFSRLIEQLGNVDNHTGVLSLIKNGKKFLLFDHYQWALKPGYITIKANQKDMKLFLNNQEKETTDKAQFQTVWGPLTPAEYTVKGELAGEKSETTIDLLQRQNSGDNQTNQVNLDFRKISFKLTSNISEADVFINDKKIGQLLAGEYEVKNLIWHQEMTVQLKQALEDKSVIETKPYIINDSSFDASEYDPESYSSIIKLDFAGIQGESNIEWFLNSFYSTVSGYTSTYSTYDETTKQKFSNHFIDGKDNAEYQDFNTFIQSVRDSKVKSSVTGSPTVESVKMTGKNIYDVQYLIKYKTNYKEYKQPDVTQLFRYKKATLIYNEEEKQFAIKSLGGKENFEVVDNGGID</sequence>
<keyword evidence="1" id="KW-0472">Membrane</keyword>
<organism evidence="5 7">
    <name type="scientific">Enterococcus haemoperoxidus ATCC BAA-382</name>
    <dbReference type="NCBI Taxonomy" id="1158608"/>
    <lineage>
        <taxon>Bacteria</taxon>
        <taxon>Bacillati</taxon>
        <taxon>Bacillota</taxon>
        <taxon>Bacilli</taxon>
        <taxon>Lactobacillales</taxon>
        <taxon>Enterococcaceae</taxon>
        <taxon>Enterococcus</taxon>
    </lineage>
</organism>
<dbReference type="PATRIC" id="fig|1158608.3.peg.803"/>
<dbReference type="Pfam" id="PF22820">
    <property type="entry name" value="TcaA_3rd_4th"/>
    <property type="match status" value="1"/>
</dbReference>
<dbReference type="Proteomes" id="UP000013858">
    <property type="component" value="Unassembled WGS sequence"/>
</dbReference>
<feature type="domain" description="TcaA second" evidence="3">
    <location>
        <begin position="124"/>
        <end position="209"/>
    </location>
</feature>
<comment type="caution">
    <text evidence="5">The sequence shown here is derived from an EMBL/GenBank/DDBJ whole genome shotgun (WGS) entry which is preliminary data.</text>
</comment>
<name>R2SWR6_9ENTE</name>
<dbReference type="RefSeq" id="WP_010761032.1">
    <property type="nucleotide sequence ID" value="NZ_KB946315.1"/>
</dbReference>
<evidence type="ECO:0000313" key="6">
    <source>
        <dbReference type="EMBL" id="EOT62590.1"/>
    </source>
</evidence>
<dbReference type="PANTHER" id="PTHR40038:SF1">
    <property type="entry name" value="MEMBRANE-ASSOCIATED PROTEIN TCAA"/>
    <property type="match status" value="1"/>
</dbReference>
<dbReference type="GO" id="GO:0005886">
    <property type="term" value="C:plasma membrane"/>
    <property type="evidence" value="ECO:0007669"/>
    <property type="project" value="UniProtKB-SubCell"/>
</dbReference>
<dbReference type="AlphaFoldDB" id="R2SWR6"/>
<evidence type="ECO:0000313" key="7">
    <source>
        <dbReference type="Proteomes" id="UP000013858"/>
    </source>
</evidence>
<dbReference type="STRING" id="155618.RV06_GL002093"/>
<reference evidence="6 8" key="2">
    <citation type="submission" date="2013-03" db="EMBL/GenBank/DDBJ databases">
        <title>The Genome Sequence of Enterococcus haemoperoxidus BAA-382 (PacBio/Illumina hybrid assembly).</title>
        <authorList>
            <consortium name="The Broad Institute Genomics Platform"/>
            <consortium name="The Broad Institute Genome Sequencing Center for Infectious Disease"/>
            <person name="Earl A."/>
            <person name="Russ C."/>
            <person name="Gilmore M."/>
            <person name="Surin D."/>
            <person name="Walker B."/>
            <person name="Young S."/>
            <person name="Zeng Q."/>
            <person name="Gargeya S."/>
            <person name="Fitzgerald M."/>
            <person name="Haas B."/>
            <person name="Abouelleil A."/>
            <person name="Allen A.W."/>
            <person name="Alvarado L."/>
            <person name="Arachchi H.M."/>
            <person name="Berlin A.M."/>
            <person name="Chapman S.B."/>
            <person name="Gainer-Dewar J."/>
            <person name="Goldberg J."/>
            <person name="Griggs A."/>
            <person name="Gujja S."/>
            <person name="Hansen M."/>
            <person name="Howarth C."/>
            <person name="Imamovic A."/>
            <person name="Ireland A."/>
            <person name="Larimer J."/>
            <person name="McCowan C."/>
            <person name="Murphy C."/>
            <person name="Pearson M."/>
            <person name="Poon T.W."/>
            <person name="Priest M."/>
            <person name="Roberts A."/>
            <person name="Saif S."/>
            <person name="Shea T."/>
            <person name="Sisk P."/>
            <person name="Sykes S."/>
            <person name="Wortman J."/>
            <person name="Nusbaum C."/>
            <person name="Birren B."/>
        </authorList>
    </citation>
    <scope>NUCLEOTIDE SEQUENCE [LARGE SCALE GENOMIC DNA]</scope>
    <source>
        <strain evidence="6 8">ATCC BAA-382</strain>
    </source>
</reference>
<dbReference type="Proteomes" id="UP000014197">
    <property type="component" value="Unassembled WGS sequence"/>
</dbReference>
<protein>
    <submittedName>
        <fullName evidence="5">Uncharacterized protein</fullName>
    </submittedName>
</protein>
<feature type="domain" description="DZANK-type" evidence="2">
    <location>
        <begin position="4"/>
        <end position="69"/>
    </location>
</feature>
<keyword evidence="8" id="KW-1185">Reference proteome</keyword>
<evidence type="ECO:0000259" key="2">
    <source>
        <dbReference type="Pfam" id="PF12773"/>
    </source>
</evidence>
<dbReference type="OrthoDB" id="1682769at2"/>
<keyword evidence="1" id="KW-1133">Transmembrane helix</keyword>
<gene>
    <name evidence="6" type="ORF">I583_01590</name>
    <name evidence="5" type="ORF">UAW_00823</name>
</gene>
<keyword evidence="1" id="KW-0812">Transmembrane</keyword>
<reference evidence="5 7" key="1">
    <citation type="submission" date="2013-02" db="EMBL/GenBank/DDBJ databases">
        <title>The Genome Sequence of Enterococcus haemoperoxidus BAA-382.</title>
        <authorList>
            <consortium name="The Broad Institute Genome Sequencing Platform"/>
            <consortium name="The Broad Institute Genome Sequencing Center for Infectious Disease"/>
            <person name="Earl A.M."/>
            <person name="Gilmore M.S."/>
            <person name="Lebreton F."/>
            <person name="Walker B."/>
            <person name="Young S.K."/>
            <person name="Zeng Q."/>
            <person name="Gargeya S."/>
            <person name="Fitzgerald M."/>
            <person name="Haas B."/>
            <person name="Abouelleil A."/>
            <person name="Alvarado L."/>
            <person name="Arachchi H.M."/>
            <person name="Berlin A.M."/>
            <person name="Chapman S.B."/>
            <person name="Dewar J."/>
            <person name="Goldberg J."/>
            <person name="Griggs A."/>
            <person name="Gujja S."/>
            <person name="Hansen M."/>
            <person name="Howarth C."/>
            <person name="Imamovic A."/>
            <person name="Larimer J."/>
            <person name="McCowan C."/>
            <person name="Murphy C."/>
            <person name="Neiman D."/>
            <person name="Pearson M."/>
            <person name="Priest M."/>
            <person name="Roberts A."/>
            <person name="Saif S."/>
            <person name="Shea T."/>
            <person name="Sisk P."/>
            <person name="Sykes S."/>
            <person name="Wortman J."/>
            <person name="Nusbaum C."/>
            <person name="Birren B."/>
        </authorList>
    </citation>
    <scope>NUCLEOTIDE SEQUENCE [LARGE SCALE GENOMIC DNA]</scope>
    <source>
        <strain evidence="5 7">ATCC BAA-382</strain>
    </source>
</reference>
<evidence type="ECO:0000256" key="1">
    <source>
        <dbReference type="SAM" id="Phobius"/>
    </source>
</evidence>
<accession>R2SWR6</accession>
<dbReference type="InterPro" id="IPR054529">
    <property type="entry name" value="TcaA_2nd"/>
</dbReference>
<dbReference type="Pfam" id="PF22813">
    <property type="entry name" value="TcaA_2nd"/>
    <property type="match status" value="1"/>
</dbReference>
<dbReference type="InterPro" id="IPR025874">
    <property type="entry name" value="DZR"/>
</dbReference>
<evidence type="ECO:0000313" key="8">
    <source>
        <dbReference type="Proteomes" id="UP000014197"/>
    </source>
</evidence>
<evidence type="ECO:0000313" key="5">
    <source>
        <dbReference type="EMBL" id="EOH99670.1"/>
    </source>
</evidence>
<evidence type="ECO:0000259" key="3">
    <source>
        <dbReference type="Pfam" id="PF22813"/>
    </source>
</evidence>
<dbReference type="Pfam" id="PF12773">
    <property type="entry name" value="DZR"/>
    <property type="match status" value="1"/>
</dbReference>
<feature type="transmembrane region" description="Helical" evidence="1">
    <location>
        <begin position="98"/>
        <end position="117"/>
    </location>
</feature>
<dbReference type="eggNOG" id="COG4640">
    <property type="taxonomic scope" value="Bacteria"/>
</dbReference>
<proteinExistence type="predicted"/>
<dbReference type="EMBL" id="ASVY01000002">
    <property type="protein sequence ID" value="EOT62590.1"/>
    <property type="molecule type" value="Genomic_DNA"/>
</dbReference>
<dbReference type="EMBL" id="AJAR01000010">
    <property type="protein sequence ID" value="EOH99670.1"/>
    <property type="molecule type" value="Genomic_DNA"/>
</dbReference>
<feature type="domain" description="TcaA 4th" evidence="4">
    <location>
        <begin position="295"/>
        <end position="356"/>
    </location>
</feature>
<dbReference type="PANTHER" id="PTHR40038">
    <property type="entry name" value="MEMBRANE-ASSOCIATED PROTEIN TCAA"/>
    <property type="match status" value="1"/>
</dbReference>